<dbReference type="RefSeq" id="XP_052121519.1">
    <property type="nucleotide sequence ID" value="XM_052265559.1"/>
</dbReference>
<dbReference type="GeneID" id="127749050"/>
<evidence type="ECO:0000313" key="2">
    <source>
        <dbReference type="Proteomes" id="UP000504606"/>
    </source>
</evidence>
<reference evidence="3" key="1">
    <citation type="submission" date="2025-08" db="UniProtKB">
        <authorList>
            <consortium name="RefSeq"/>
        </authorList>
    </citation>
    <scope>IDENTIFICATION</scope>
    <source>
        <tissue evidence="3">Whole organism</tissue>
    </source>
</reference>
<dbReference type="SMART" id="SM00280">
    <property type="entry name" value="KAZAL"/>
    <property type="match status" value="1"/>
</dbReference>
<keyword evidence="2" id="KW-1185">Reference proteome</keyword>
<dbReference type="AlphaFoldDB" id="A0A9C6WWE6"/>
<dbReference type="Proteomes" id="UP000504606">
    <property type="component" value="Unplaced"/>
</dbReference>
<protein>
    <submittedName>
        <fullName evidence="3">PI-actitoxin-Avd5a-like</fullName>
    </submittedName>
</protein>
<feature type="domain" description="Kazal-like" evidence="1">
    <location>
        <begin position="1"/>
        <end position="49"/>
    </location>
</feature>
<gene>
    <name evidence="3" type="primary">LOC127749050</name>
</gene>
<evidence type="ECO:0000259" key="1">
    <source>
        <dbReference type="PROSITE" id="PS51465"/>
    </source>
</evidence>
<dbReference type="OrthoDB" id="88467at2759"/>
<evidence type="ECO:0000313" key="3">
    <source>
        <dbReference type="RefSeq" id="XP_052121519.1"/>
    </source>
</evidence>
<dbReference type="SUPFAM" id="SSF100895">
    <property type="entry name" value="Kazal-type serine protease inhibitors"/>
    <property type="match status" value="1"/>
</dbReference>
<dbReference type="PROSITE" id="PS51465">
    <property type="entry name" value="KAZAL_2"/>
    <property type="match status" value="1"/>
</dbReference>
<organism evidence="2 3">
    <name type="scientific">Frankliniella occidentalis</name>
    <name type="common">Western flower thrips</name>
    <name type="synonym">Euthrips occidentalis</name>
    <dbReference type="NCBI Taxonomy" id="133901"/>
    <lineage>
        <taxon>Eukaryota</taxon>
        <taxon>Metazoa</taxon>
        <taxon>Ecdysozoa</taxon>
        <taxon>Arthropoda</taxon>
        <taxon>Hexapoda</taxon>
        <taxon>Insecta</taxon>
        <taxon>Pterygota</taxon>
        <taxon>Neoptera</taxon>
        <taxon>Paraneoptera</taxon>
        <taxon>Thysanoptera</taxon>
        <taxon>Terebrantia</taxon>
        <taxon>Thripoidea</taxon>
        <taxon>Thripidae</taxon>
        <taxon>Frankliniella</taxon>
    </lineage>
</organism>
<name>A0A9C6WWE6_FRAOC</name>
<sequence length="73" mass="7915">MTDCDAARDASCPRICPVQGGGDPVCGSDGVIYTNQCDMRKKTCGKGEQPESVARTRRGQLMHVQAGWMLKNK</sequence>
<dbReference type="Pfam" id="PF07648">
    <property type="entry name" value="Kazal_2"/>
    <property type="match status" value="1"/>
</dbReference>
<dbReference type="KEGG" id="foc:127749050"/>
<accession>A0A9C6WWE6</accession>
<dbReference type="CDD" id="cd00104">
    <property type="entry name" value="KAZAL_FS"/>
    <property type="match status" value="1"/>
</dbReference>
<dbReference type="InterPro" id="IPR036058">
    <property type="entry name" value="Kazal_dom_sf"/>
</dbReference>
<dbReference type="InterPro" id="IPR002350">
    <property type="entry name" value="Kazal_dom"/>
</dbReference>
<dbReference type="Gene3D" id="3.30.60.30">
    <property type="match status" value="1"/>
</dbReference>
<proteinExistence type="predicted"/>